<evidence type="ECO:0000256" key="1">
    <source>
        <dbReference type="ARBA" id="ARBA00006432"/>
    </source>
</evidence>
<feature type="domain" description="Phospholipid/glycerol acyltransferase" evidence="3">
    <location>
        <begin position="37"/>
        <end position="147"/>
    </location>
</feature>
<dbReference type="AlphaFoldDB" id="A0A450S637"/>
<comment type="similarity">
    <text evidence="1">Belongs to the ATP-dependent AMP-binding enzyme family.</text>
</comment>
<dbReference type="CDD" id="cd07989">
    <property type="entry name" value="LPLAT_AGPAT-like"/>
    <property type="match status" value="1"/>
</dbReference>
<dbReference type="SUPFAM" id="SSF69593">
    <property type="entry name" value="Glycerol-3-phosphate (1)-acyltransferase"/>
    <property type="match status" value="1"/>
</dbReference>
<dbReference type="Gene3D" id="3.30.300.30">
    <property type="match status" value="1"/>
</dbReference>
<dbReference type="InterPro" id="IPR045851">
    <property type="entry name" value="AMP-bd_C_sf"/>
</dbReference>
<dbReference type="PROSITE" id="PS00455">
    <property type="entry name" value="AMP_BINDING"/>
    <property type="match status" value="1"/>
</dbReference>
<dbReference type="GO" id="GO:0016746">
    <property type="term" value="F:acyltransferase activity"/>
    <property type="evidence" value="ECO:0007669"/>
    <property type="project" value="UniProtKB-KW"/>
</dbReference>
<evidence type="ECO:0000313" key="4">
    <source>
        <dbReference type="EMBL" id="VFJ47338.1"/>
    </source>
</evidence>
<proteinExistence type="inferred from homology"/>
<dbReference type="PANTHER" id="PTHR43201">
    <property type="entry name" value="ACYL-COA SYNTHETASE"/>
    <property type="match status" value="1"/>
</dbReference>
<keyword evidence="4" id="KW-0012">Acyltransferase</keyword>
<protein>
    <submittedName>
        <fullName evidence="4">Acyl-[acyl-carrier-protein]-phospholipid O-acyltransferase / long-chain-fatty-acid--[acyl-carrier-protein] ligase</fullName>
    </submittedName>
</protein>
<evidence type="ECO:0000259" key="3">
    <source>
        <dbReference type="SMART" id="SM00563"/>
    </source>
</evidence>
<gene>
    <name evidence="4" type="ORF">BECKFW1821B_GA0114236_100237</name>
</gene>
<dbReference type="InterPro" id="IPR002123">
    <property type="entry name" value="Plipid/glycerol_acylTrfase"/>
</dbReference>
<organism evidence="4">
    <name type="scientific">Candidatus Kentrum sp. FW</name>
    <dbReference type="NCBI Taxonomy" id="2126338"/>
    <lineage>
        <taxon>Bacteria</taxon>
        <taxon>Pseudomonadati</taxon>
        <taxon>Pseudomonadota</taxon>
        <taxon>Gammaproteobacteria</taxon>
        <taxon>Candidatus Kentrum</taxon>
    </lineage>
</organism>
<reference evidence="4" key="1">
    <citation type="submission" date="2019-02" db="EMBL/GenBank/DDBJ databases">
        <authorList>
            <person name="Gruber-Vodicka R. H."/>
            <person name="Seah K. B. B."/>
        </authorList>
    </citation>
    <scope>NUCLEOTIDE SEQUENCE</scope>
    <source>
        <strain evidence="4">BECK_BZ106</strain>
    </source>
</reference>
<accession>A0A450S637</accession>
<dbReference type="GO" id="GO:0006631">
    <property type="term" value="P:fatty acid metabolic process"/>
    <property type="evidence" value="ECO:0007669"/>
    <property type="project" value="TreeGrafter"/>
</dbReference>
<dbReference type="PANTHER" id="PTHR43201:SF5">
    <property type="entry name" value="MEDIUM-CHAIN ACYL-COA LIGASE ACSF2, MITOCHONDRIAL"/>
    <property type="match status" value="1"/>
</dbReference>
<dbReference type="InterPro" id="IPR000873">
    <property type="entry name" value="AMP-dep_synth/lig_dom"/>
</dbReference>
<dbReference type="Pfam" id="PF00501">
    <property type="entry name" value="AMP-binding"/>
    <property type="match status" value="1"/>
</dbReference>
<dbReference type="Pfam" id="PF01553">
    <property type="entry name" value="Acyltransferase"/>
    <property type="match status" value="1"/>
</dbReference>
<dbReference type="SMART" id="SM00563">
    <property type="entry name" value="PlsC"/>
    <property type="match status" value="1"/>
</dbReference>
<dbReference type="InterPro" id="IPR042099">
    <property type="entry name" value="ANL_N_sf"/>
</dbReference>
<dbReference type="EMBL" id="CAADFD010000002">
    <property type="protein sequence ID" value="VFJ47338.1"/>
    <property type="molecule type" value="Genomic_DNA"/>
</dbReference>
<dbReference type="GO" id="GO:0031956">
    <property type="term" value="F:medium-chain fatty acid-CoA ligase activity"/>
    <property type="evidence" value="ECO:0007669"/>
    <property type="project" value="TreeGrafter"/>
</dbReference>
<keyword evidence="2 4" id="KW-0436">Ligase</keyword>
<dbReference type="Gene3D" id="3.40.50.12780">
    <property type="entry name" value="N-terminal domain of ligase-like"/>
    <property type="match status" value="1"/>
</dbReference>
<name>A0A450S637_9GAMM</name>
<dbReference type="SUPFAM" id="SSF56801">
    <property type="entry name" value="Acetyl-CoA synthetase-like"/>
    <property type="match status" value="1"/>
</dbReference>
<keyword evidence="4" id="KW-0808">Transferase</keyword>
<evidence type="ECO:0000256" key="2">
    <source>
        <dbReference type="ARBA" id="ARBA00022598"/>
    </source>
</evidence>
<sequence length="721" mass="79822">MKTIMKFIKPLLRIVFMVLYKIQVKGLENVEAAGKRVLVIANHQSLLDGILLGVYLPGDPAFVISPHIAKLWWVRWLTPFVSLLPMESDNSLAIRTLIARLKGDRSVVVFPEGRITVTGGLMKIYDGPGLVADRVGANLLPVRIDGAKYTHFSYLKGQVRRRLCPRITVTILPPRKIDVPEMIKGTERKKRIAMMLSDLMVEMIFSTANTQRTLYEALSDAKDTHGAKHIIADDIRREPVSYGGLILRSRVLGQLMADETEPGTYVGLLLPTSTTTAVAFFGLHLFGRIPAMLNFSMGSRGLLSAVATAQVGVVYTSRRFVMEAKLGDVVGKLAEQVKVRYLEDMVKDIGLGIKLRGMITAYFPRQVYRKLCLDAKPNDPAVVLFTSGSEGTPKGVVLSHANLLSNIEQLNSRSDFNTRDTILNALPTFHSFGFTVGMLFPLLSGIKAFFYPSPLHYRVIPEIAYEVNATVMFGTNTFLAGYAQNAHPYDFRSMRYVFAGAEKLQDGTRETWMSRFGVRIFEGYGATETAPVVSVNTPVENRPGTVGRFMPGIEYHLEPVDGIQEGGSLWVRGPNVMLGYFLSNAPGKLQPLDTNLGPGWYDTGDVVTIDEDGYLRIQGRVKRFAKVGAEMVSLTAVEEFVYHSWPDFSHAVVAVADERRGEQLVLVTECRQIDRQVLLAQAKAEGLSEISIPKQVVFTETVPLLGSGKINYPGVRELVEG</sequence>
<dbReference type="InterPro" id="IPR020845">
    <property type="entry name" value="AMP-binding_CS"/>
</dbReference>